<dbReference type="AlphaFoldDB" id="A0A9W9AJW0"/>
<comment type="caution">
    <text evidence="2">The sequence shown here is derived from an EMBL/GenBank/DDBJ whole genome shotgun (WGS) entry which is preliminary data.</text>
</comment>
<accession>A0A9W9AJW0</accession>
<evidence type="ECO:0000313" key="3">
    <source>
        <dbReference type="Proteomes" id="UP001150238"/>
    </source>
</evidence>
<name>A0A9W9AJW0_9AGAR</name>
<feature type="non-terminal residue" evidence="2">
    <location>
        <position position="1"/>
    </location>
</feature>
<organism evidence="2 3">
    <name type="scientific">Lentinula lateritia</name>
    <dbReference type="NCBI Taxonomy" id="40482"/>
    <lineage>
        <taxon>Eukaryota</taxon>
        <taxon>Fungi</taxon>
        <taxon>Dikarya</taxon>
        <taxon>Basidiomycota</taxon>
        <taxon>Agaricomycotina</taxon>
        <taxon>Agaricomycetes</taxon>
        <taxon>Agaricomycetidae</taxon>
        <taxon>Agaricales</taxon>
        <taxon>Marasmiineae</taxon>
        <taxon>Omphalotaceae</taxon>
        <taxon>Lentinula</taxon>
    </lineage>
</organism>
<evidence type="ECO:0000313" key="2">
    <source>
        <dbReference type="EMBL" id="KAJ4484331.1"/>
    </source>
</evidence>
<dbReference type="EMBL" id="JANVFS010000012">
    <property type="protein sequence ID" value="KAJ4484331.1"/>
    <property type="molecule type" value="Genomic_DNA"/>
</dbReference>
<evidence type="ECO:0000256" key="1">
    <source>
        <dbReference type="SAM" id="MobiDB-lite"/>
    </source>
</evidence>
<reference evidence="2" key="1">
    <citation type="submission" date="2022-08" db="EMBL/GenBank/DDBJ databases">
        <authorList>
            <consortium name="DOE Joint Genome Institute"/>
            <person name="Min B."/>
            <person name="Riley R."/>
            <person name="Sierra-Patev S."/>
            <person name="Naranjo-Ortiz M."/>
            <person name="Looney B."/>
            <person name="Konkel Z."/>
            <person name="Slot J.C."/>
            <person name="Sakamoto Y."/>
            <person name="Steenwyk J.L."/>
            <person name="Rokas A."/>
            <person name="Carro J."/>
            <person name="Camarero S."/>
            <person name="Ferreira P."/>
            <person name="Molpeceres G."/>
            <person name="Ruiz-Duenas F.J."/>
            <person name="Serrano A."/>
            <person name="Henrissat B."/>
            <person name="Drula E."/>
            <person name="Hughes K.W."/>
            <person name="Mata J.L."/>
            <person name="Ishikawa N.K."/>
            <person name="Vargas-Isla R."/>
            <person name="Ushijima S."/>
            <person name="Smith C.A."/>
            <person name="Ahrendt S."/>
            <person name="Andreopoulos W."/>
            <person name="He G."/>
            <person name="Labutti K."/>
            <person name="Lipzen A."/>
            <person name="Ng V."/>
            <person name="Sandor L."/>
            <person name="Barry K."/>
            <person name="Martinez A.T."/>
            <person name="Xiao Y."/>
            <person name="Gibbons J.G."/>
            <person name="Terashima K."/>
            <person name="Hibbett D.S."/>
            <person name="Grigoriev I.V."/>
        </authorList>
    </citation>
    <scope>NUCLEOTIDE SEQUENCE</scope>
    <source>
        <strain evidence="2">Sp2 HRB7682 ss15</strain>
    </source>
</reference>
<feature type="compositionally biased region" description="Basic and acidic residues" evidence="1">
    <location>
        <begin position="68"/>
        <end position="80"/>
    </location>
</feature>
<gene>
    <name evidence="2" type="ORF">C8J55DRAFT_510331</name>
</gene>
<dbReference type="Proteomes" id="UP001150238">
    <property type="component" value="Unassembled WGS sequence"/>
</dbReference>
<proteinExistence type="predicted"/>
<reference evidence="2" key="2">
    <citation type="journal article" date="2023" name="Proc. Natl. Acad. Sci. U.S.A.">
        <title>A global phylogenomic analysis of the shiitake genus Lentinula.</title>
        <authorList>
            <person name="Sierra-Patev S."/>
            <person name="Min B."/>
            <person name="Naranjo-Ortiz M."/>
            <person name="Looney B."/>
            <person name="Konkel Z."/>
            <person name="Slot J.C."/>
            <person name="Sakamoto Y."/>
            <person name="Steenwyk J.L."/>
            <person name="Rokas A."/>
            <person name="Carro J."/>
            <person name="Camarero S."/>
            <person name="Ferreira P."/>
            <person name="Molpeceres G."/>
            <person name="Ruiz-Duenas F.J."/>
            <person name="Serrano A."/>
            <person name="Henrissat B."/>
            <person name="Drula E."/>
            <person name="Hughes K.W."/>
            <person name="Mata J.L."/>
            <person name="Ishikawa N.K."/>
            <person name="Vargas-Isla R."/>
            <person name="Ushijima S."/>
            <person name="Smith C.A."/>
            <person name="Donoghue J."/>
            <person name="Ahrendt S."/>
            <person name="Andreopoulos W."/>
            <person name="He G."/>
            <person name="LaButti K."/>
            <person name="Lipzen A."/>
            <person name="Ng V."/>
            <person name="Riley R."/>
            <person name="Sandor L."/>
            <person name="Barry K."/>
            <person name="Martinez A.T."/>
            <person name="Xiao Y."/>
            <person name="Gibbons J.G."/>
            <person name="Terashima K."/>
            <person name="Grigoriev I.V."/>
            <person name="Hibbett D."/>
        </authorList>
    </citation>
    <scope>NUCLEOTIDE SEQUENCE</scope>
    <source>
        <strain evidence="2">Sp2 HRB7682 ss15</strain>
    </source>
</reference>
<feature type="region of interest" description="Disordered" evidence="1">
    <location>
        <begin position="64"/>
        <end position="106"/>
    </location>
</feature>
<protein>
    <submittedName>
        <fullName evidence="2">Uncharacterized protein</fullName>
    </submittedName>
</protein>
<sequence length="106" mass="11599">LLSLYSRSPGTNGVTAVLLITSLLSHSSSALRHLVASARLHGVHDLNNRYRRRDLPRRIMEEDLGLSVDHEGDEERKADADALDGNGESNGCVYSDAEDIRANDLS</sequence>